<evidence type="ECO:0000256" key="5">
    <source>
        <dbReference type="ARBA" id="ARBA00023014"/>
    </source>
</evidence>
<accession>A0A532V8W1</accession>
<evidence type="ECO:0000313" key="8">
    <source>
        <dbReference type="EMBL" id="TKJ43417.1"/>
    </source>
</evidence>
<sequence length="281" mass="30065">MREFDVGDVIEPVKKLCIEANTVLPDDVKKSLLEAKGKEESPVGSETLSQIEENIKISAKEKLPLCQDTGFAVLFVEVGQDVHLVGGSLREALNEGVRQGYKEGYLRKSIVADPAGGRINTNDNTPAIIHWDLVPGDKIKITIAPKGGGSENMSTIKMMKPADGLSGIKDFVVDWVQKAGGNPCPPVVVGVSIGGTFEHVAFLAKKALLRDIGSHHPDPRYADAEREILKKINATGVGPMGLGGRVTALAVHIETHPCHIASMPVAVNINCHAARHKTVIL</sequence>
<dbReference type="EC" id="4.2.1.2" evidence="8"/>
<evidence type="ECO:0000313" key="9">
    <source>
        <dbReference type="Proteomes" id="UP000317778"/>
    </source>
</evidence>
<reference evidence="8 9" key="1">
    <citation type="submission" date="2017-06" db="EMBL/GenBank/DDBJ databases">
        <title>Novel microbial phyla capable of carbon fixation and sulfur reduction in deep-sea sediments.</title>
        <authorList>
            <person name="Huang J."/>
            <person name="Baker B."/>
            <person name="Wang Y."/>
        </authorList>
    </citation>
    <scope>NUCLEOTIDE SEQUENCE [LARGE SCALE GENOMIC DNA]</scope>
    <source>
        <strain evidence="8">B3_TA06</strain>
    </source>
</reference>
<evidence type="ECO:0000256" key="1">
    <source>
        <dbReference type="ARBA" id="ARBA00008876"/>
    </source>
</evidence>
<dbReference type="PANTHER" id="PTHR30389:SF17">
    <property type="entry name" value="L(+)-TARTRATE DEHYDRATASE SUBUNIT ALPHA-RELATED"/>
    <property type="match status" value="1"/>
</dbReference>
<dbReference type="GO" id="GO:0046872">
    <property type="term" value="F:metal ion binding"/>
    <property type="evidence" value="ECO:0007669"/>
    <property type="project" value="UniProtKB-KW"/>
</dbReference>
<name>A0A532V8W1_UNCT6</name>
<keyword evidence="3" id="KW-0479">Metal-binding</keyword>
<gene>
    <name evidence="8" type="ORF">CEE36_03535</name>
</gene>
<evidence type="ECO:0000259" key="7">
    <source>
        <dbReference type="Pfam" id="PF05681"/>
    </source>
</evidence>
<dbReference type="PANTHER" id="PTHR30389">
    <property type="entry name" value="FUMARATE HYDRATASE-RELATED"/>
    <property type="match status" value="1"/>
</dbReference>
<keyword evidence="2" id="KW-0004">4Fe-4S</keyword>
<evidence type="ECO:0000256" key="3">
    <source>
        <dbReference type="ARBA" id="ARBA00022723"/>
    </source>
</evidence>
<keyword evidence="4" id="KW-0408">Iron</keyword>
<dbReference type="AlphaFoldDB" id="A0A532V8W1"/>
<comment type="caution">
    <text evidence="8">The sequence shown here is derived from an EMBL/GenBank/DDBJ whole genome shotgun (WGS) entry which is preliminary data.</text>
</comment>
<evidence type="ECO:0000256" key="2">
    <source>
        <dbReference type="ARBA" id="ARBA00022485"/>
    </source>
</evidence>
<dbReference type="GO" id="GO:0004333">
    <property type="term" value="F:fumarate hydratase activity"/>
    <property type="evidence" value="ECO:0007669"/>
    <property type="project" value="UniProtKB-EC"/>
</dbReference>
<keyword evidence="5" id="KW-0411">Iron-sulfur</keyword>
<dbReference type="InterPro" id="IPR004646">
    <property type="entry name" value="Fe-S_hydro-lyase_TtdA-typ_cat"/>
</dbReference>
<evidence type="ECO:0000256" key="4">
    <source>
        <dbReference type="ARBA" id="ARBA00023004"/>
    </source>
</evidence>
<dbReference type="NCBIfam" id="NF004885">
    <property type="entry name" value="PRK06246.1"/>
    <property type="match status" value="1"/>
</dbReference>
<organism evidence="8 9">
    <name type="scientific">candidate division TA06 bacterium B3_TA06</name>
    <dbReference type="NCBI Taxonomy" id="2012487"/>
    <lineage>
        <taxon>Bacteria</taxon>
        <taxon>Bacteria division TA06</taxon>
    </lineage>
</organism>
<comment type="similarity">
    <text evidence="1">Belongs to the class-I fumarase family.</text>
</comment>
<dbReference type="GO" id="GO:0051539">
    <property type="term" value="F:4 iron, 4 sulfur cluster binding"/>
    <property type="evidence" value="ECO:0007669"/>
    <property type="project" value="UniProtKB-KW"/>
</dbReference>
<feature type="domain" description="Fe-S hydro-lyase tartrate dehydratase alpha-type catalytic" evidence="7">
    <location>
        <begin position="12"/>
        <end position="279"/>
    </location>
</feature>
<dbReference type="Pfam" id="PF05681">
    <property type="entry name" value="Fumerase"/>
    <property type="match status" value="1"/>
</dbReference>
<dbReference type="InterPro" id="IPR051208">
    <property type="entry name" value="Class-I_Fumarase/Tartrate_DH"/>
</dbReference>
<evidence type="ECO:0000256" key="6">
    <source>
        <dbReference type="ARBA" id="ARBA00023239"/>
    </source>
</evidence>
<keyword evidence="6 8" id="KW-0456">Lyase</keyword>
<protein>
    <submittedName>
        <fullName evidence="8">Fumarate hydratase</fullName>
        <ecNumber evidence="8">4.2.1.2</ecNumber>
    </submittedName>
</protein>
<proteinExistence type="inferred from homology"/>
<dbReference type="Proteomes" id="UP000317778">
    <property type="component" value="Unassembled WGS sequence"/>
</dbReference>
<dbReference type="NCBIfam" id="TIGR00722">
    <property type="entry name" value="ttdA_fumA_fumB"/>
    <property type="match status" value="1"/>
</dbReference>
<dbReference type="EMBL" id="NJBO01000004">
    <property type="protein sequence ID" value="TKJ43417.1"/>
    <property type="molecule type" value="Genomic_DNA"/>
</dbReference>